<evidence type="ECO:0000313" key="1">
    <source>
        <dbReference type="EMBL" id="MBP1872432.1"/>
    </source>
</evidence>
<protein>
    <submittedName>
        <fullName evidence="1">Uncharacterized protein</fullName>
    </submittedName>
</protein>
<gene>
    <name evidence="1" type="ORF">J2Z19_002144</name>
</gene>
<name>A0ACC5SU95_ENSAD</name>
<dbReference type="Proteomes" id="UP000823773">
    <property type="component" value="Unassembled WGS sequence"/>
</dbReference>
<evidence type="ECO:0000313" key="2">
    <source>
        <dbReference type="Proteomes" id="UP000823773"/>
    </source>
</evidence>
<proteinExistence type="predicted"/>
<accession>A0ACC5SU95</accession>
<reference evidence="1" key="1">
    <citation type="submission" date="2021-03" db="EMBL/GenBank/DDBJ databases">
        <title>Genomic Encyclopedia of Type Strains, Phase IV (KMG-IV): sequencing the most valuable type-strain genomes for metagenomic binning, comparative biology and taxonomic classification.</title>
        <authorList>
            <person name="Goeker M."/>
        </authorList>
    </citation>
    <scope>NUCLEOTIDE SEQUENCE</scope>
    <source>
        <strain evidence="1">DSM 18131</strain>
    </source>
</reference>
<sequence length="240" mass="26293">MLARNGQYVIDAFTQPERGHAHSIEEAVGGEGTSDSVALDTFEQPMQERIEDGPMAGETRGRAQEQAIMGGWRIRVAGVNKFQGDRLREASRDIDAGDPGYRPLAPVPLAIVRQQIFKQTASDLEFVRRRGKHPLRRNGFGVEPLKRFHDRPHCCSRLGKPSPERRDFGKGGGSNGLNDRQADPVKSGQITDPGYESRTAEREYCTQALLRIVRTCGVRKGGAKAGNDGVAKGCEPAVKT</sequence>
<dbReference type="EMBL" id="JAGGJR010000003">
    <property type="protein sequence ID" value="MBP1872432.1"/>
    <property type="molecule type" value="Genomic_DNA"/>
</dbReference>
<keyword evidence="2" id="KW-1185">Reference proteome</keyword>
<comment type="caution">
    <text evidence="1">The sequence shown here is derived from an EMBL/GenBank/DDBJ whole genome shotgun (WGS) entry which is preliminary data.</text>
</comment>
<organism evidence="1 2">
    <name type="scientific">Ensifer adhaerens</name>
    <name type="common">Sinorhizobium morelense</name>
    <dbReference type="NCBI Taxonomy" id="106592"/>
    <lineage>
        <taxon>Bacteria</taxon>
        <taxon>Pseudomonadati</taxon>
        <taxon>Pseudomonadota</taxon>
        <taxon>Alphaproteobacteria</taxon>
        <taxon>Hyphomicrobiales</taxon>
        <taxon>Rhizobiaceae</taxon>
        <taxon>Sinorhizobium/Ensifer group</taxon>
        <taxon>Ensifer</taxon>
    </lineage>
</organism>